<feature type="transmembrane region" description="Helical" evidence="6">
    <location>
        <begin position="760"/>
        <end position="782"/>
    </location>
</feature>
<protein>
    <submittedName>
        <fullName evidence="9">ABC transporter permease</fullName>
    </submittedName>
</protein>
<dbReference type="AlphaFoldDB" id="A0A512RI05"/>
<name>A0A512RI05_9BACT</name>
<dbReference type="GO" id="GO:0022857">
    <property type="term" value="F:transmembrane transporter activity"/>
    <property type="evidence" value="ECO:0007669"/>
    <property type="project" value="TreeGrafter"/>
</dbReference>
<feature type="transmembrane region" description="Helical" evidence="6">
    <location>
        <begin position="676"/>
        <end position="701"/>
    </location>
</feature>
<evidence type="ECO:0000256" key="2">
    <source>
        <dbReference type="ARBA" id="ARBA00022475"/>
    </source>
</evidence>
<feature type="transmembrane region" description="Helical" evidence="6">
    <location>
        <begin position="288"/>
        <end position="316"/>
    </location>
</feature>
<feature type="transmembrane region" description="Helical" evidence="6">
    <location>
        <begin position="728"/>
        <end position="748"/>
    </location>
</feature>
<feature type="domain" description="ABC3 transporter permease C-terminal" evidence="7">
    <location>
        <begin position="681"/>
        <end position="788"/>
    </location>
</feature>
<dbReference type="InterPro" id="IPR003838">
    <property type="entry name" value="ABC3_permease_C"/>
</dbReference>
<keyword evidence="10" id="KW-1185">Reference proteome</keyword>
<evidence type="ECO:0000256" key="3">
    <source>
        <dbReference type="ARBA" id="ARBA00022692"/>
    </source>
</evidence>
<evidence type="ECO:0000256" key="5">
    <source>
        <dbReference type="ARBA" id="ARBA00023136"/>
    </source>
</evidence>
<sequence length="799" mass="89675">MFRNYIKIAWRNIWKAKQVSFVNITGLAVAIAVALLLCLTVYREFTFDDFHEKKKDIYQVYMDEYYPERTSSKANMPYPLAPALEQEIPGIKAVTRYANDGTHVRVDDIMEDVSIRCVDSSFLQMFTFPAVRGQLQLGLNDVIITEETASHFFKEQDPVGKTMTLSRGDKWESYRVSAVLKDPPSNSSLDFDMLMRIEQWAYYAENHDEWENFSLATFVQLMPGVQPESFSANAKAFLDKHYAKKLHNMKNDGARPGKYGGLMHLGLIPLKEVHFSKISSLGNSNETMMFMMFFVAVFLLFIASTNFINLTVARAFTRAREVGMRKMMGAGKTQVALQFCGEALVLFFIALVLGALLAFILLPQYNALLNYELSFSILKEPKVLAGIAGAFLLVTLLAGGYPALLLARSGTLQILKGKISTGKNNYLRNSLIVVQFAFSSLLICCTLIAWQQVNYLRSKPLGFNTEEVVSVPLGNVQQSLQVVERMRMELAQRPGVISITSADNNFGRGRDGSTTVAKVGFRHKDRELESNWLNIGYDYVKTMDLQLTGGRDFNRNMGTDSSGLVINERMAAELGEKDIIGYRFRFDEGEREYHVLGVVKDFHFQSLHKRIEPIIMLMQGPPAYLFVKVRSGNLEASMKTVERAWNEIVPGAPFLGSFVNENTNRQYNRDRKLSQIFVAGAVLTIIISCMGLFAIAMLAIGQRTKEIGVRKVLGASVLGITTLISRDFLKLVGVAILIASPLAAWMMNEWLKEFAYRIGISWWIFAVAGLMAIVIAAITISFQSIRAALANPVKSLRTE</sequence>
<dbReference type="OrthoDB" id="5933722at2"/>
<keyword evidence="2" id="KW-1003">Cell membrane</keyword>
<dbReference type="InterPro" id="IPR025857">
    <property type="entry name" value="MacB_PCD"/>
</dbReference>
<evidence type="ECO:0000259" key="7">
    <source>
        <dbReference type="Pfam" id="PF02687"/>
    </source>
</evidence>
<feature type="transmembrane region" description="Helical" evidence="6">
    <location>
        <begin position="21"/>
        <end position="42"/>
    </location>
</feature>
<comment type="subcellular location">
    <subcellularLocation>
        <location evidence="1">Cell membrane</location>
        <topology evidence="1">Multi-pass membrane protein</topology>
    </subcellularLocation>
</comment>
<evidence type="ECO:0000256" key="4">
    <source>
        <dbReference type="ARBA" id="ARBA00022989"/>
    </source>
</evidence>
<keyword evidence="4 6" id="KW-1133">Transmembrane helix</keyword>
<feature type="domain" description="MacB-like periplasmic core" evidence="8">
    <location>
        <begin position="20"/>
        <end position="235"/>
    </location>
</feature>
<accession>A0A512RI05</accession>
<keyword evidence="5 6" id="KW-0472">Membrane</keyword>
<feature type="transmembrane region" description="Helical" evidence="6">
    <location>
        <begin position="336"/>
        <end position="363"/>
    </location>
</feature>
<evidence type="ECO:0000259" key="8">
    <source>
        <dbReference type="Pfam" id="PF12704"/>
    </source>
</evidence>
<dbReference type="PANTHER" id="PTHR30572">
    <property type="entry name" value="MEMBRANE COMPONENT OF TRANSPORTER-RELATED"/>
    <property type="match status" value="1"/>
</dbReference>
<dbReference type="Proteomes" id="UP000321436">
    <property type="component" value="Unassembled WGS sequence"/>
</dbReference>
<dbReference type="RefSeq" id="WP_146859495.1">
    <property type="nucleotide sequence ID" value="NZ_BKAU01000001.1"/>
</dbReference>
<reference evidence="9 10" key="1">
    <citation type="submission" date="2019-07" db="EMBL/GenBank/DDBJ databases">
        <title>Whole genome shotgun sequence of Chitinophaga cymbidii NBRC 109752.</title>
        <authorList>
            <person name="Hosoyama A."/>
            <person name="Uohara A."/>
            <person name="Ohji S."/>
            <person name="Ichikawa N."/>
        </authorList>
    </citation>
    <scope>NUCLEOTIDE SEQUENCE [LARGE SCALE GENOMIC DNA]</scope>
    <source>
        <strain evidence="9 10">NBRC 109752</strain>
    </source>
</reference>
<proteinExistence type="predicted"/>
<dbReference type="EMBL" id="BKAU01000001">
    <property type="protein sequence ID" value="GEP95329.1"/>
    <property type="molecule type" value="Genomic_DNA"/>
</dbReference>
<feature type="transmembrane region" description="Helical" evidence="6">
    <location>
        <begin position="383"/>
        <end position="406"/>
    </location>
</feature>
<comment type="caution">
    <text evidence="9">The sequence shown here is derived from an EMBL/GenBank/DDBJ whole genome shotgun (WGS) entry which is preliminary data.</text>
</comment>
<feature type="transmembrane region" description="Helical" evidence="6">
    <location>
        <begin position="426"/>
        <end position="450"/>
    </location>
</feature>
<keyword evidence="3 6" id="KW-0812">Transmembrane</keyword>
<gene>
    <name evidence="9" type="ORF">CCY01nite_15890</name>
</gene>
<dbReference type="PANTHER" id="PTHR30572:SF18">
    <property type="entry name" value="ABC-TYPE MACROLIDE FAMILY EXPORT SYSTEM PERMEASE COMPONENT 2"/>
    <property type="match status" value="1"/>
</dbReference>
<dbReference type="InterPro" id="IPR050250">
    <property type="entry name" value="Macrolide_Exporter_MacB"/>
</dbReference>
<evidence type="ECO:0000313" key="10">
    <source>
        <dbReference type="Proteomes" id="UP000321436"/>
    </source>
</evidence>
<dbReference type="Pfam" id="PF12704">
    <property type="entry name" value="MacB_PCD"/>
    <property type="match status" value="1"/>
</dbReference>
<evidence type="ECO:0000313" key="9">
    <source>
        <dbReference type="EMBL" id="GEP95329.1"/>
    </source>
</evidence>
<organism evidence="9 10">
    <name type="scientific">Chitinophaga cymbidii</name>
    <dbReference type="NCBI Taxonomy" id="1096750"/>
    <lineage>
        <taxon>Bacteria</taxon>
        <taxon>Pseudomonadati</taxon>
        <taxon>Bacteroidota</taxon>
        <taxon>Chitinophagia</taxon>
        <taxon>Chitinophagales</taxon>
        <taxon>Chitinophagaceae</taxon>
        <taxon>Chitinophaga</taxon>
    </lineage>
</organism>
<feature type="domain" description="ABC3 transporter permease C-terminal" evidence="7">
    <location>
        <begin position="293"/>
        <end position="408"/>
    </location>
</feature>
<dbReference type="GO" id="GO:0005886">
    <property type="term" value="C:plasma membrane"/>
    <property type="evidence" value="ECO:0007669"/>
    <property type="project" value="UniProtKB-SubCell"/>
</dbReference>
<dbReference type="Pfam" id="PF02687">
    <property type="entry name" value="FtsX"/>
    <property type="match status" value="2"/>
</dbReference>
<evidence type="ECO:0000256" key="6">
    <source>
        <dbReference type="SAM" id="Phobius"/>
    </source>
</evidence>
<evidence type="ECO:0000256" key="1">
    <source>
        <dbReference type="ARBA" id="ARBA00004651"/>
    </source>
</evidence>